<accession>A0A6L2KYY5</accession>
<sequence length="321" mass="36807">MGVEDEQESKRMRMINCLSMIHSHTLPPEIIVEILLRCPVESLLRCKSVCKSWYKLISSRYFIKSHVKLWNEKNRYVSPKLVFNVPIYRFRRGYTRTNVAALYMISTCNGLLCYVKDWNTHLIYNPSTRVSNTLPSSGYAGARYAFGYDESTHDYKVIALSSRVNKAKIYSVKTGVWKNINDIPHIPAWCKRATFSNKAFHWMVRKKVGSSFRLTTIVSLGLATETFSEVPPPVYDNECNRLMLNKQPQQLEKYLHASSVSDKGPKSNFASHTTSGAFQYETPTFASKADPTRLDDQFYMHTTTDGPNRWNSPSVSYDSTS</sequence>
<dbReference type="SMART" id="SM00256">
    <property type="entry name" value="FBOX"/>
    <property type="match status" value="1"/>
</dbReference>
<protein>
    <recommendedName>
        <fullName evidence="2">F-box domain-containing protein</fullName>
    </recommendedName>
</protein>
<dbReference type="PANTHER" id="PTHR31672">
    <property type="entry name" value="BNACNNG10540D PROTEIN"/>
    <property type="match status" value="1"/>
</dbReference>
<dbReference type="Pfam" id="PF00646">
    <property type="entry name" value="F-box"/>
    <property type="match status" value="1"/>
</dbReference>
<evidence type="ECO:0000256" key="1">
    <source>
        <dbReference type="SAM" id="MobiDB-lite"/>
    </source>
</evidence>
<name>A0A6L2KYY5_TANCI</name>
<gene>
    <name evidence="3" type="ORF">Tci_025102</name>
</gene>
<proteinExistence type="predicted"/>
<dbReference type="InterPro" id="IPR050796">
    <property type="entry name" value="SCF_F-box_component"/>
</dbReference>
<dbReference type="Pfam" id="PF07734">
    <property type="entry name" value="FBA_1"/>
    <property type="match status" value="1"/>
</dbReference>
<evidence type="ECO:0000313" key="3">
    <source>
        <dbReference type="EMBL" id="GEU53124.1"/>
    </source>
</evidence>
<dbReference type="EMBL" id="BKCJ010003124">
    <property type="protein sequence ID" value="GEU53124.1"/>
    <property type="molecule type" value="Genomic_DNA"/>
</dbReference>
<dbReference type="PROSITE" id="PS50181">
    <property type="entry name" value="FBOX"/>
    <property type="match status" value="1"/>
</dbReference>
<dbReference type="Gene3D" id="1.20.1280.50">
    <property type="match status" value="1"/>
</dbReference>
<dbReference type="InterPro" id="IPR017451">
    <property type="entry name" value="F-box-assoc_interact_dom"/>
</dbReference>
<reference evidence="3" key="1">
    <citation type="journal article" date="2019" name="Sci. Rep.">
        <title>Draft genome of Tanacetum cinerariifolium, the natural source of mosquito coil.</title>
        <authorList>
            <person name="Yamashiro T."/>
            <person name="Shiraishi A."/>
            <person name="Satake H."/>
            <person name="Nakayama K."/>
        </authorList>
    </citation>
    <scope>NUCLEOTIDE SEQUENCE</scope>
</reference>
<evidence type="ECO:0000259" key="2">
    <source>
        <dbReference type="PROSITE" id="PS50181"/>
    </source>
</evidence>
<dbReference type="SUPFAM" id="SSF81383">
    <property type="entry name" value="F-box domain"/>
    <property type="match status" value="1"/>
</dbReference>
<dbReference type="NCBIfam" id="TIGR01640">
    <property type="entry name" value="F_box_assoc_1"/>
    <property type="match status" value="1"/>
</dbReference>
<dbReference type="InterPro" id="IPR036047">
    <property type="entry name" value="F-box-like_dom_sf"/>
</dbReference>
<feature type="compositionally biased region" description="Polar residues" evidence="1">
    <location>
        <begin position="300"/>
        <end position="321"/>
    </location>
</feature>
<organism evidence="3">
    <name type="scientific">Tanacetum cinerariifolium</name>
    <name type="common">Dalmatian daisy</name>
    <name type="synonym">Chrysanthemum cinerariifolium</name>
    <dbReference type="NCBI Taxonomy" id="118510"/>
    <lineage>
        <taxon>Eukaryota</taxon>
        <taxon>Viridiplantae</taxon>
        <taxon>Streptophyta</taxon>
        <taxon>Embryophyta</taxon>
        <taxon>Tracheophyta</taxon>
        <taxon>Spermatophyta</taxon>
        <taxon>Magnoliopsida</taxon>
        <taxon>eudicotyledons</taxon>
        <taxon>Gunneridae</taxon>
        <taxon>Pentapetalae</taxon>
        <taxon>asterids</taxon>
        <taxon>campanulids</taxon>
        <taxon>Asterales</taxon>
        <taxon>Asteraceae</taxon>
        <taxon>Asteroideae</taxon>
        <taxon>Anthemideae</taxon>
        <taxon>Anthemidinae</taxon>
        <taxon>Tanacetum</taxon>
    </lineage>
</organism>
<dbReference type="InterPro" id="IPR006527">
    <property type="entry name" value="F-box-assoc_dom_typ1"/>
</dbReference>
<comment type="caution">
    <text evidence="3">The sequence shown here is derived from an EMBL/GenBank/DDBJ whole genome shotgun (WGS) entry which is preliminary data.</text>
</comment>
<feature type="domain" description="F-box" evidence="2">
    <location>
        <begin position="20"/>
        <end position="73"/>
    </location>
</feature>
<dbReference type="AlphaFoldDB" id="A0A6L2KYY5"/>
<dbReference type="InterPro" id="IPR001810">
    <property type="entry name" value="F-box_dom"/>
</dbReference>
<dbReference type="CDD" id="cd22157">
    <property type="entry name" value="F-box_AtFBW1-like"/>
    <property type="match status" value="1"/>
</dbReference>
<feature type="region of interest" description="Disordered" evidence="1">
    <location>
        <begin position="298"/>
        <end position="321"/>
    </location>
</feature>
<dbReference type="PANTHER" id="PTHR31672:SF13">
    <property type="entry name" value="F-BOX PROTEIN CPR30-LIKE"/>
    <property type="match status" value="1"/>
</dbReference>